<dbReference type="PANTHER" id="PTHR38038:SF1">
    <property type="entry name" value="PENICILLIN-BINDING PROTEIN ACTIVATOR LPOA"/>
    <property type="match status" value="1"/>
</dbReference>
<evidence type="ECO:0000313" key="4">
    <source>
        <dbReference type="EMBL" id="ROO25066.1"/>
    </source>
</evidence>
<dbReference type="InterPro" id="IPR028082">
    <property type="entry name" value="Peripla_BP_I"/>
</dbReference>
<dbReference type="Proteomes" id="UP000283993">
    <property type="component" value="Unassembled WGS sequence"/>
</dbReference>
<dbReference type="Gene3D" id="1.25.40.650">
    <property type="match status" value="1"/>
</dbReference>
<dbReference type="GO" id="GO:0031241">
    <property type="term" value="C:periplasmic side of cell outer membrane"/>
    <property type="evidence" value="ECO:0007669"/>
    <property type="project" value="TreeGrafter"/>
</dbReference>
<dbReference type="InterPro" id="IPR007443">
    <property type="entry name" value="LpoA"/>
</dbReference>
<dbReference type="GO" id="GO:0009252">
    <property type="term" value="P:peptidoglycan biosynthetic process"/>
    <property type="evidence" value="ECO:0007669"/>
    <property type="project" value="TreeGrafter"/>
</dbReference>
<dbReference type="CDD" id="cd06339">
    <property type="entry name" value="PBP1_YraM_LppC_lipoprotein-like"/>
    <property type="match status" value="1"/>
</dbReference>
<feature type="signal peptide" evidence="3">
    <location>
        <begin position="1"/>
        <end position="21"/>
    </location>
</feature>
<comment type="caution">
    <text evidence="4">The sequence shown here is derived from an EMBL/GenBank/DDBJ whole genome shotgun (WGS) entry which is preliminary data.</text>
</comment>
<dbReference type="PANTHER" id="PTHR38038">
    <property type="entry name" value="PENICILLIN-BINDING PROTEIN ACTIVATOR LPOA"/>
    <property type="match status" value="1"/>
</dbReference>
<evidence type="ECO:0000256" key="3">
    <source>
        <dbReference type="SAM" id="SignalP"/>
    </source>
</evidence>
<proteinExistence type="predicted"/>
<gene>
    <name evidence="4" type="ORF">SAOR_13740</name>
</gene>
<dbReference type="RefSeq" id="WP_123631936.1">
    <property type="nucleotide sequence ID" value="NZ_AYKH01000040.1"/>
</dbReference>
<feature type="region of interest" description="Disordered" evidence="2">
    <location>
        <begin position="27"/>
        <end position="48"/>
    </location>
</feature>
<accession>A0A423PHV3</accession>
<dbReference type="EMBL" id="AYKH01000040">
    <property type="protein sequence ID" value="ROO25066.1"/>
    <property type="molecule type" value="Genomic_DNA"/>
</dbReference>
<organism evidence="4 5">
    <name type="scientific">Salinisphaera orenii MK-B5</name>
    <dbReference type="NCBI Taxonomy" id="856730"/>
    <lineage>
        <taxon>Bacteria</taxon>
        <taxon>Pseudomonadati</taxon>
        <taxon>Pseudomonadota</taxon>
        <taxon>Gammaproteobacteria</taxon>
        <taxon>Salinisphaerales</taxon>
        <taxon>Salinisphaeraceae</taxon>
        <taxon>Salinisphaera</taxon>
    </lineage>
</organism>
<evidence type="ECO:0000313" key="5">
    <source>
        <dbReference type="Proteomes" id="UP000283993"/>
    </source>
</evidence>
<keyword evidence="5" id="KW-1185">Reference proteome</keyword>
<reference evidence="4 5" key="1">
    <citation type="submission" date="2013-10" db="EMBL/GenBank/DDBJ databases">
        <title>Salinisphaera orenii MK-B5 Genome Sequencing.</title>
        <authorList>
            <person name="Lai Q."/>
            <person name="Li C."/>
            <person name="Shao Z."/>
        </authorList>
    </citation>
    <scope>NUCLEOTIDE SEQUENCE [LARGE SCALE GENOMIC DNA]</scope>
    <source>
        <strain evidence="4 5">MK-B5</strain>
    </source>
</reference>
<feature type="compositionally biased region" description="Polar residues" evidence="2">
    <location>
        <begin position="29"/>
        <end position="43"/>
    </location>
</feature>
<protein>
    <recommendedName>
        <fullName evidence="6">LppC family lipoprotein</fullName>
    </recommendedName>
</protein>
<evidence type="ECO:0008006" key="6">
    <source>
        <dbReference type="Google" id="ProtNLM"/>
    </source>
</evidence>
<evidence type="ECO:0000256" key="1">
    <source>
        <dbReference type="ARBA" id="ARBA00023136"/>
    </source>
</evidence>
<dbReference type="AlphaFoldDB" id="A0A423PHV3"/>
<feature type="chain" id="PRO_5019535496" description="LppC family lipoprotein" evidence="3">
    <location>
        <begin position="22"/>
        <end position="638"/>
    </location>
</feature>
<keyword evidence="3" id="KW-0732">Signal</keyword>
<sequence length="638" mass="69339">MTSIRSYIQALCLLFAAAVLAGCAATQRPEPTSQPSRSPTEQARQAELEDDHARAAELYMEAAAEADDPAERQRLRLSAGLDAAQAGQATRARQILDGIQASSLDDDARIRYELASTLARIAAMPPTRALAELPPPSSGTDPEIAQRVWLKRGELHFAQNDLIAGMHALVQRGIWLVDDTALAANDARVYDKALQAIAYGQGPDSRAARNADTTTRGWLALAAIGQRRWADRAARDRALAEWENEYAGHPAARSVLPERFDYDSTMVVSQPAEPGEQAGPADLGPAPEPPSDTVALALPLSGDFARAAEAIRAGFLFAYETDSSAPGQPLIYDTNTMSAEAILRRARQDNVGVLVGPLNKSKVAALSSQAGERPIVALNRIDRTITEPGFYQFALAPEDDARTVARHAADEGHERALALVPEGDWGSRVFDAFRERFSVGGGRVIDYATYNSDQHDHRGPIQSVLSGYPGNEADFIFVAAAQPVQARLIRSQLRFYRATGLPMLSTSHIYSGSPDPNEDIDLNGVRFADLPWVIGEGAFLEDRRAAAAERYGDTAERYTRLFAMGMDAWRLTDQIGSGGLRTGDTFEGMTGVLAVRPDNRIERYLAWAVFRGGRPQLVEMPSQADVRNEPSEPAPWEP</sequence>
<dbReference type="PROSITE" id="PS51257">
    <property type="entry name" value="PROKAR_LIPOPROTEIN"/>
    <property type="match status" value="1"/>
</dbReference>
<dbReference type="SUPFAM" id="SSF53822">
    <property type="entry name" value="Periplasmic binding protein-like I"/>
    <property type="match status" value="1"/>
</dbReference>
<dbReference type="Gene3D" id="3.40.50.2300">
    <property type="match status" value="2"/>
</dbReference>
<dbReference type="GO" id="GO:0030234">
    <property type="term" value="F:enzyme regulator activity"/>
    <property type="evidence" value="ECO:0007669"/>
    <property type="project" value="TreeGrafter"/>
</dbReference>
<dbReference type="Pfam" id="PF04348">
    <property type="entry name" value="LppC"/>
    <property type="match status" value="1"/>
</dbReference>
<feature type="region of interest" description="Disordered" evidence="2">
    <location>
        <begin position="270"/>
        <end position="292"/>
    </location>
</feature>
<keyword evidence="1" id="KW-0472">Membrane</keyword>
<name>A0A423PHV3_9GAMM</name>
<evidence type="ECO:0000256" key="2">
    <source>
        <dbReference type="SAM" id="MobiDB-lite"/>
    </source>
</evidence>